<name>A0A2X2E5S2_PROMI</name>
<dbReference type="Proteomes" id="UP000251485">
    <property type="component" value="Unassembled WGS sequence"/>
</dbReference>
<evidence type="ECO:0000313" key="2">
    <source>
        <dbReference type="Proteomes" id="UP000251485"/>
    </source>
</evidence>
<dbReference type="EMBL" id="UAUE01000036">
    <property type="protein sequence ID" value="SPZ03449.1"/>
    <property type="molecule type" value="Genomic_DNA"/>
</dbReference>
<protein>
    <submittedName>
        <fullName evidence="1">Phage protein</fullName>
    </submittedName>
</protein>
<organism evidence="1 2">
    <name type="scientific">Proteus mirabilis</name>
    <dbReference type="NCBI Taxonomy" id="584"/>
    <lineage>
        <taxon>Bacteria</taxon>
        <taxon>Pseudomonadati</taxon>
        <taxon>Pseudomonadota</taxon>
        <taxon>Gammaproteobacteria</taxon>
        <taxon>Enterobacterales</taxon>
        <taxon>Morganellaceae</taxon>
        <taxon>Proteus</taxon>
    </lineage>
</organism>
<reference evidence="1 2" key="1">
    <citation type="submission" date="2018-06" db="EMBL/GenBank/DDBJ databases">
        <authorList>
            <consortium name="Pathogen Informatics"/>
            <person name="Doyle S."/>
        </authorList>
    </citation>
    <scope>NUCLEOTIDE SEQUENCE [LARGE SCALE GENOMIC DNA]</scope>
    <source>
        <strain evidence="1 2">NCTC10975</strain>
    </source>
</reference>
<dbReference type="AlphaFoldDB" id="A0A2X2E5S2"/>
<gene>
    <name evidence="1" type="ORF">NCTC10975_05040</name>
</gene>
<accession>A0A2X2E5S2</accession>
<evidence type="ECO:0000313" key="1">
    <source>
        <dbReference type="EMBL" id="SPZ03449.1"/>
    </source>
</evidence>
<proteinExistence type="predicted"/>
<sequence length="91" mass="10510">MGYRDKNDLTVTITTNYRRHYIDSGIASGIGDTQLSLSDFRTLIPKEEVEGISFFDANTYSKFKEKEQNDKNKCTSLTESFMPKEEKKQTK</sequence>